<dbReference type="AlphaFoldDB" id="A0A4S8M8W6"/>
<evidence type="ECO:0000256" key="1">
    <source>
        <dbReference type="SAM" id="Phobius"/>
    </source>
</evidence>
<keyword evidence="1" id="KW-0812">Transmembrane</keyword>
<dbReference type="EMBL" id="ML179132">
    <property type="protein sequence ID" value="THU98660.1"/>
    <property type="molecule type" value="Genomic_DNA"/>
</dbReference>
<feature type="transmembrane region" description="Helical" evidence="1">
    <location>
        <begin position="118"/>
        <end position="138"/>
    </location>
</feature>
<feature type="transmembrane region" description="Helical" evidence="1">
    <location>
        <begin position="12"/>
        <end position="33"/>
    </location>
</feature>
<feature type="transmembrane region" description="Helical" evidence="1">
    <location>
        <begin position="91"/>
        <end position="111"/>
    </location>
</feature>
<evidence type="ECO:0000313" key="2">
    <source>
        <dbReference type="EMBL" id="THU98660.1"/>
    </source>
</evidence>
<name>A0A4S8M8W6_DENBC</name>
<accession>A0A4S8M8W6</accession>
<feature type="transmembrane region" description="Helical" evidence="1">
    <location>
        <begin position="188"/>
        <end position="214"/>
    </location>
</feature>
<dbReference type="Proteomes" id="UP000297245">
    <property type="component" value="Unassembled WGS sequence"/>
</dbReference>
<feature type="transmembrane region" description="Helical" evidence="1">
    <location>
        <begin position="45"/>
        <end position="71"/>
    </location>
</feature>
<feature type="transmembrane region" description="Helical" evidence="1">
    <location>
        <begin position="144"/>
        <end position="167"/>
    </location>
</feature>
<organism evidence="2 3">
    <name type="scientific">Dendrothele bispora (strain CBS 962.96)</name>
    <dbReference type="NCBI Taxonomy" id="1314807"/>
    <lineage>
        <taxon>Eukaryota</taxon>
        <taxon>Fungi</taxon>
        <taxon>Dikarya</taxon>
        <taxon>Basidiomycota</taxon>
        <taxon>Agaricomycotina</taxon>
        <taxon>Agaricomycetes</taxon>
        <taxon>Agaricomycetidae</taxon>
        <taxon>Agaricales</taxon>
        <taxon>Agaricales incertae sedis</taxon>
        <taxon>Dendrothele</taxon>
    </lineage>
</organism>
<dbReference type="OrthoDB" id="3341077at2759"/>
<gene>
    <name evidence="2" type="ORF">K435DRAFT_837977</name>
</gene>
<protein>
    <recommendedName>
        <fullName evidence="4">Fungal pheromone STE3G-protein-coupled receptor</fullName>
    </recommendedName>
</protein>
<evidence type="ECO:0008006" key="4">
    <source>
        <dbReference type="Google" id="ProtNLM"/>
    </source>
</evidence>
<reference evidence="2 3" key="1">
    <citation type="journal article" date="2019" name="Nat. Ecol. Evol.">
        <title>Megaphylogeny resolves global patterns of mushroom evolution.</title>
        <authorList>
            <person name="Varga T."/>
            <person name="Krizsan K."/>
            <person name="Foldi C."/>
            <person name="Dima B."/>
            <person name="Sanchez-Garcia M."/>
            <person name="Sanchez-Ramirez S."/>
            <person name="Szollosi G.J."/>
            <person name="Szarkandi J.G."/>
            <person name="Papp V."/>
            <person name="Albert L."/>
            <person name="Andreopoulos W."/>
            <person name="Angelini C."/>
            <person name="Antonin V."/>
            <person name="Barry K.W."/>
            <person name="Bougher N.L."/>
            <person name="Buchanan P."/>
            <person name="Buyck B."/>
            <person name="Bense V."/>
            <person name="Catcheside P."/>
            <person name="Chovatia M."/>
            <person name="Cooper J."/>
            <person name="Damon W."/>
            <person name="Desjardin D."/>
            <person name="Finy P."/>
            <person name="Geml J."/>
            <person name="Haridas S."/>
            <person name="Hughes K."/>
            <person name="Justo A."/>
            <person name="Karasinski D."/>
            <person name="Kautmanova I."/>
            <person name="Kiss B."/>
            <person name="Kocsube S."/>
            <person name="Kotiranta H."/>
            <person name="LaButti K.M."/>
            <person name="Lechner B.E."/>
            <person name="Liimatainen K."/>
            <person name="Lipzen A."/>
            <person name="Lukacs Z."/>
            <person name="Mihaltcheva S."/>
            <person name="Morgado L.N."/>
            <person name="Niskanen T."/>
            <person name="Noordeloos M.E."/>
            <person name="Ohm R.A."/>
            <person name="Ortiz-Santana B."/>
            <person name="Ovrebo C."/>
            <person name="Racz N."/>
            <person name="Riley R."/>
            <person name="Savchenko A."/>
            <person name="Shiryaev A."/>
            <person name="Soop K."/>
            <person name="Spirin V."/>
            <person name="Szebenyi C."/>
            <person name="Tomsovsky M."/>
            <person name="Tulloss R.E."/>
            <person name="Uehling J."/>
            <person name="Grigoriev I.V."/>
            <person name="Vagvolgyi C."/>
            <person name="Papp T."/>
            <person name="Martin F.M."/>
            <person name="Miettinen O."/>
            <person name="Hibbett D.S."/>
            <person name="Nagy L.G."/>
        </authorList>
    </citation>
    <scope>NUCLEOTIDE SEQUENCE [LARGE SCALE GENOMIC DNA]</scope>
    <source>
        <strain evidence="2 3">CBS 962.96</strain>
    </source>
</reference>
<keyword evidence="3" id="KW-1185">Reference proteome</keyword>
<keyword evidence="1" id="KW-0472">Membrane</keyword>
<proteinExistence type="predicted"/>
<sequence>MSNYFTDTLIPIVLATLLFGIYIVLFVICIHVLHDRKSPYYRFHIFTSTVLFMLTIASLVLDLAVSGDLLSDEDPDLTKMDSVLPPKRMDVFVPADVFANIIMIHRCYLVWGRNYCVIILPILLLLANSVLGALTFWIHSPLVFYPFIFIASMGNMLLTALMAIRILRVRSKASSVLGQHILNRYKNTAIIIIESGSIYPAFLIIWIICIFKNSASDSFLHKGTNAFSGTANGIVTRALVPIMGIAPTLILVRIGLGLSSSEELENHTQAEPMQFVSQCPSSSDTEYTA</sequence>
<feature type="transmembrane region" description="Helical" evidence="1">
    <location>
        <begin position="234"/>
        <end position="256"/>
    </location>
</feature>
<keyword evidence="1" id="KW-1133">Transmembrane helix</keyword>
<evidence type="ECO:0000313" key="3">
    <source>
        <dbReference type="Proteomes" id="UP000297245"/>
    </source>
</evidence>